<keyword evidence="2 6" id="KW-0812">Transmembrane</keyword>
<accession>A0ABQ7IAJ4</accession>
<keyword evidence="3 6" id="KW-1133">Transmembrane helix</keyword>
<evidence type="ECO:0000256" key="1">
    <source>
        <dbReference type="ARBA" id="ARBA00004141"/>
    </source>
</evidence>
<dbReference type="GeneID" id="62236665"/>
<evidence type="ECO:0000313" key="7">
    <source>
        <dbReference type="EMBL" id="KAF7918282.1"/>
    </source>
</evidence>
<evidence type="ECO:0000256" key="2">
    <source>
        <dbReference type="ARBA" id="ARBA00022692"/>
    </source>
</evidence>
<comment type="subcellular location">
    <subcellularLocation>
        <location evidence="1">Membrane</location>
        <topology evidence="1">Multi-pass membrane protein</topology>
    </subcellularLocation>
</comment>
<dbReference type="EMBL" id="RCSX01000031">
    <property type="protein sequence ID" value="KAF7918282.1"/>
    <property type="molecule type" value="Genomic_DNA"/>
</dbReference>
<feature type="transmembrane region" description="Helical" evidence="6">
    <location>
        <begin position="275"/>
        <end position="296"/>
    </location>
</feature>
<feature type="transmembrane region" description="Helical" evidence="6">
    <location>
        <begin position="233"/>
        <end position="255"/>
    </location>
</feature>
<dbReference type="PANTHER" id="PTHR23507:SF1">
    <property type="entry name" value="FI18259P1-RELATED"/>
    <property type="match status" value="1"/>
</dbReference>
<keyword evidence="8" id="KW-1185">Reference proteome</keyword>
<feature type="region of interest" description="Disordered" evidence="5">
    <location>
        <begin position="343"/>
        <end position="363"/>
    </location>
</feature>
<protein>
    <recommendedName>
        <fullName evidence="9">ABC transmembrane type-1 domain-containing protein</fullName>
    </recommendedName>
</protein>
<feature type="transmembrane region" description="Helical" evidence="6">
    <location>
        <begin position="140"/>
        <end position="159"/>
    </location>
</feature>
<evidence type="ECO:0000256" key="3">
    <source>
        <dbReference type="ARBA" id="ARBA00022989"/>
    </source>
</evidence>
<gene>
    <name evidence="7" type="ORF">EAE98_009894</name>
</gene>
<evidence type="ECO:0000256" key="6">
    <source>
        <dbReference type="SAM" id="Phobius"/>
    </source>
</evidence>
<comment type="caution">
    <text evidence="7">The sequence shown here is derived from an EMBL/GenBank/DDBJ whole genome shotgun (WGS) entry which is preliminary data.</text>
</comment>
<dbReference type="PANTHER" id="PTHR23507">
    <property type="entry name" value="ZGC:174356"/>
    <property type="match status" value="1"/>
</dbReference>
<name>A0ABQ7IAJ4_9HELO</name>
<dbReference type="RefSeq" id="XP_038806223.1">
    <property type="nucleotide sequence ID" value="XM_038957515.1"/>
</dbReference>
<dbReference type="Proteomes" id="UP000783213">
    <property type="component" value="Unassembled WGS sequence"/>
</dbReference>
<organism evidence="7 8">
    <name type="scientific">Botrytis deweyae</name>
    <dbReference type="NCBI Taxonomy" id="2478750"/>
    <lineage>
        <taxon>Eukaryota</taxon>
        <taxon>Fungi</taxon>
        <taxon>Dikarya</taxon>
        <taxon>Ascomycota</taxon>
        <taxon>Pezizomycotina</taxon>
        <taxon>Leotiomycetes</taxon>
        <taxon>Helotiales</taxon>
        <taxon>Sclerotiniaceae</taxon>
        <taxon>Botrytis</taxon>
    </lineage>
</organism>
<feature type="transmembrane region" description="Helical" evidence="6">
    <location>
        <begin position="20"/>
        <end position="37"/>
    </location>
</feature>
<feature type="transmembrane region" description="Helical" evidence="6">
    <location>
        <begin position="111"/>
        <end position="133"/>
    </location>
</feature>
<keyword evidence="4 6" id="KW-0472">Membrane</keyword>
<reference evidence="7 8" key="1">
    <citation type="journal article" date="2020" name="Genome Biol. Evol.">
        <title>Comparative genomics of Sclerotiniaceae.</title>
        <authorList>
            <person name="Valero Jimenez C.A."/>
            <person name="Steentjes M."/>
            <person name="Scholten O.E."/>
            <person name="Van Kan J.A.L."/>
        </authorList>
    </citation>
    <scope>NUCLEOTIDE SEQUENCE [LARGE SCALE GENOMIC DNA]</scope>
    <source>
        <strain evidence="7 8">B1</strain>
    </source>
</reference>
<proteinExistence type="predicted"/>
<feature type="transmembrane region" description="Helical" evidence="6">
    <location>
        <begin position="171"/>
        <end position="191"/>
    </location>
</feature>
<evidence type="ECO:0000313" key="8">
    <source>
        <dbReference type="Proteomes" id="UP000783213"/>
    </source>
</evidence>
<evidence type="ECO:0000256" key="4">
    <source>
        <dbReference type="ARBA" id="ARBA00023136"/>
    </source>
</evidence>
<evidence type="ECO:0008006" key="9">
    <source>
        <dbReference type="Google" id="ProtNLM"/>
    </source>
</evidence>
<evidence type="ECO:0000256" key="5">
    <source>
        <dbReference type="SAM" id="MobiDB-lite"/>
    </source>
</evidence>
<sequence length="363" mass="40086">MRGSRNQQRQEDVQTPFLQLRFKWLVWSLVGVLELPFETGMAMRTIPLIASIVSYKEQLCIKVSQDVNKLLINCQKDYAIQHGRSVRVIDSVSGQSGIGTELNVDYWCGPVLTLIGGGASVPLAILMTIVAAVTPSTQRVSVFPFIHGTALVVAILGFGLSSTTMKSLGNYVTQLVGLALMSLALSLSLLLPKGEPETDSASEYTNISGSRMQPNSSRHVVNRSFHNLLQIRCATPLLIAGIFATLGQKVQILILQYMPEQFNISFSEIFKHSSFRVLVLDLIIITPTIIIIALVIKLCKFISPGSLSFLLNNILSFNQTLSFLFQYRIQLEVSPRAISRTREFAHRTPSEPKPLSPITLSPN</sequence>